<dbReference type="GO" id="GO:0005975">
    <property type="term" value="P:carbohydrate metabolic process"/>
    <property type="evidence" value="ECO:0007669"/>
    <property type="project" value="InterPro"/>
</dbReference>
<evidence type="ECO:0000256" key="1">
    <source>
        <dbReference type="ARBA" id="ARBA00009865"/>
    </source>
</evidence>
<feature type="active site" description="Proton donor" evidence="4">
    <location>
        <position position="220"/>
    </location>
</feature>
<evidence type="ECO:0000256" key="4">
    <source>
        <dbReference type="PIRSR" id="PIRSR606710-1"/>
    </source>
</evidence>
<dbReference type="SUPFAM" id="SSF75005">
    <property type="entry name" value="Arabinanase/levansucrase/invertase"/>
    <property type="match status" value="1"/>
</dbReference>
<dbReference type="eggNOG" id="COG3507">
    <property type="taxonomic scope" value="Bacteria"/>
</dbReference>
<dbReference type="SUPFAM" id="SSF49899">
    <property type="entry name" value="Concanavalin A-like lectins/glucanases"/>
    <property type="match status" value="1"/>
</dbReference>
<accession>D2U8Q4</accession>
<proteinExistence type="inferred from homology"/>
<organism evidence="8 9">
    <name type="scientific">Xanthomonas albilineans (strain GPE PC73 / CFBP 7063)</name>
    <dbReference type="NCBI Taxonomy" id="380358"/>
    <lineage>
        <taxon>Bacteria</taxon>
        <taxon>Pseudomonadati</taxon>
        <taxon>Pseudomonadota</taxon>
        <taxon>Gammaproteobacteria</taxon>
        <taxon>Lysobacterales</taxon>
        <taxon>Lysobacteraceae</taxon>
        <taxon>Xanthomonas</taxon>
    </lineage>
</organism>
<dbReference type="Gene3D" id="2.60.120.200">
    <property type="match status" value="1"/>
</dbReference>
<dbReference type="InterPro" id="IPR013320">
    <property type="entry name" value="ConA-like_dom_sf"/>
</dbReference>
<dbReference type="Gene3D" id="2.115.10.20">
    <property type="entry name" value="Glycosyl hydrolase domain, family 43"/>
    <property type="match status" value="1"/>
</dbReference>
<dbReference type="OrthoDB" id="9801455at2"/>
<evidence type="ECO:0000313" key="8">
    <source>
        <dbReference type="EMBL" id="CBA14605.1"/>
    </source>
</evidence>
<evidence type="ECO:0000256" key="6">
    <source>
        <dbReference type="RuleBase" id="RU361187"/>
    </source>
</evidence>
<dbReference type="InterPro" id="IPR041542">
    <property type="entry name" value="GH43_C2"/>
</dbReference>
<dbReference type="Pfam" id="PF04616">
    <property type="entry name" value="Glyco_hydro_43"/>
    <property type="match status" value="1"/>
</dbReference>
<evidence type="ECO:0000313" key="9">
    <source>
        <dbReference type="Proteomes" id="UP000001890"/>
    </source>
</evidence>
<dbReference type="Pfam" id="PF17851">
    <property type="entry name" value="GH43_C2"/>
    <property type="match status" value="1"/>
</dbReference>
<feature type="site" description="Important for catalytic activity, responsible for pKa modulation of the active site Glu and correct orientation of both the proton donor and substrate" evidence="5">
    <location>
        <position position="155"/>
    </location>
</feature>
<dbReference type="InterPro" id="IPR051795">
    <property type="entry name" value="Glycosyl_Hydrlase_43"/>
</dbReference>
<dbReference type="CDD" id="cd18617">
    <property type="entry name" value="GH43_XynB-like"/>
    <property type="match status" value="1"/>
</dbReference>
<reference evidence="8 9" key="1">
    <citation type="journal article" date="2009" name="BMC Genomics">
        <title>The complete genome sequence of Xanthomonas albilineans provides new insights into the reductive genome evolution of the xylem-limited Xanthomonadaceae.</title>
        <authorList>
            <person name="Pieretti I."/>
            <person name="Royer M."/>
            <person name="Barbe V."/>
            <person name="Carrere S."/>
            <person name="Koebnik R."/>
            <person name="Cociancich S."/>
            <person name="Couloux A."/>
            <person name="Darrasse A."/>
            <person name="Gouzy J."/>
            <person name="Jacques M.A."/>
            <person name="Lauber E."/>
            <person name="Manceau C."/>
            <person name="Mangenot S."/>
            <person name="Poussier S."/>
            <person name="Segurens B."/>
            <person name="Szurek B."/>
            <person name="Verdier V."/>
            <person name="Arlat M."/>
            <person name="Rott P."/>
        </authorList>
    </citation>
    <scope>NUCLEOTIDE SEQUENCE [LARGE SCALE GENOMIC DNA]</scope>
    <source>
        <strain evidence="9">GPE PC73 / CFBP 7063</strain>
    </source>
</reference>
<evidence type="ECO:0000256" key="2">
    <source>
        <dbReference type="ARBA" id="ARBA00022801"/>
    </source>
</evidence>
<dbReference type="InterPro" id="IPR006710">
    <property type="entry name" value="Glyco_hydro_43"/>
</dbReference>
<dbReference type="GO" id="GO:0009044">
    <property type="term" value="F:xylan 1,4-beta-xylosidase activity"/>
    <property type="evidence" value="ECO:0007669"/>
    <property type="project" value="UniProtKB-EC"/>
</dbReference>
<keyword evidence="3 6" id="KW-0326">Glycosidase</keyword>
<dbReference type="PANTHER" id="PTHR42812:SF12">
    <property type="entry name" value="BETA-XYLOSIDASE-RELATED"/>
    <property type="match status" value="1"/>
</dbReference>
<protein>
    <submittedName>
        <fullName evidence="8">Putative xylan 1,4-beta-xylosidase protein</fullName>
        <ecNumber evidence="8">3.2.1.37</ecNumber>
    </submittedName>
</protein>
<dbReference type="EMBL" id="FP565176">
    <property type="protein sequence ID" value="CBA14605.1"/>
    <property type="molecule type" value="Genomic_DNA"/>
</dbReference>
<evidence type="ECO:0000259" key="7">
    <source>
        <dbReference type="Pfam" id="PF17851"/>
    </source>
</evidence>
<feature type="domain" description="Beta-xylosidase C-terminal Concanavalin A-like" evidence="7">
    <location>
        <begin position="366"/>
        <end position="543"/>
    </location>
</feature>
<dbReference type="InterPro" id="IPR023296">
    <property type="entry name" value="Glyco_hydro_beta-prop_sf"/>
</dbReference>
<dbReference type="KEGG" id="xal:XALC_0059"/>
<dbReference type="Proteomes" id="UP000001890">
    <property type="component" value="Chromosome"/>
</dbReference>
<evidence type="ECO:0000256" key="5">
    <source>
        <dbReference type="PIRSR" id="PIRSR606710-2"/>
    </source>
</evidence>
<dbReference type="STRING" id="380358.XALC_0059"/>
<dbReference type="AlphaFoldDB" id="D2U8Q4"/>
<comment type="similarity">
    <text evidence="1 6">Belongs to the glycosyl hydrolase 43 family.</text>
</comment>
<gene>
    <name evidence="8" type="ordered locus">XALc_0059</name>
</gene>
<evidence type="ECO:0000256" key="3">
    <source>
        <dbReference type="ARBA" id="ARBA00023295"/>
    </source>
</evidence>
<keyword evidence="2 6" id="KW-0378">Hydrolase</keyword>
<feature type="active site" description="Proton acceptor" evidence="4">
    <location>
        <position position="48"/>
    </location>
</feature>
<dbReference type="PANTHER" id="PTHR42812">
    <property type="entry name" value="BETA-XYLOSIDASE"/>
    <property type="match status" value="1"/>
</dbReference>
<keyword evidence="9" id="KW-1185">Reference proteome</keyword>
<name>D2U8Q4_XANAP</name>
<sequence length="551" mass="60786">MLAALSAAATTPTVAFDWFAYRGDDAVFDTPLPPGHYRNPVLAGFYPDPSVTRVGAHYYLVNSSFAYFPAIPVFESRDLVHWRQISNVVERPEQLDFDGLDVSRGMFAASIAQHRGRFYVVGTAVDSGGNFIATANDPAGPWSPLHWLPDIDGIDPSLFFDEDGSAYLLNNGPPVGTPRYAGHRAIWMQRFDLTRMQPVGPRQVLVDGGADPASKPIWIEGPHLYKHDGWYVLSCAEGGTAAQHSQVALRSRTLWGPYQPAPHNPILTQRDLPAGRAHPVSNAGHADLVEGPDGRWWAVFLASRPYAQNRYNTGRETFLLPVTWQDDWPSILPAGQPIAYVVPGLAALDDAHAADIAPLSGNFVWRDDFDAPQRNRRWLLLRTPKRAWLDLRTRPGWLTLQPDTQGLEGSGNPAFLAYRQQHTRFDASVALQLPTPPSVVAGLAAFQNANAWYVLGVHRHGGSIEAFVEKRDGKHSHVLARTTLHAKGVLRLKIAGDGGRYSFAIASEGQDWRWLRRNDDAAMLSTALAGGFVGTMLGPYARREPDRPTEH</sequence>
<dbReference type="EC" id="3.2.1.37" evidence="8"/>